<sequence>MVFWGFYTWSPKISRIRAERHLLGYKSRPATTPEAIAEVLAKMDAAPDMGQALAALAPISQLSREPFASKVVAKRYPERAGIKDTQLYKGLRGSPWSKNAPFLRLGGVQERRCQDAFLAWCDFLAEIANQLNAGIEAGLPWHWKTREGLLMRWRPIDVERAIFKYYLLKKSNPLELRRLLEDPLLVLL</sequence>
<gene>
    <name evidence="1" type="ORF">BJN34_04715</name>
</gene>
<dbReference type="AlphaFoldDB" id="A0A1U9UKN4"/>
<dbReference type="Proteomes" id="UP000189627">
    <property type="component" value="Chromosome 1"/>
</dbReference>
<evidence type="ECO:0000313" key="1">
    <source>
        <dbReference type="EMBL" id="AQV93198.1"/>
    </source>
</evidence>
<protein>
    <submittedName>
        <fullName evidence="1">Uncharacterized protein</fullName>
    </submittedName>
</protein>
<name>A0A1U9UKN4_CUPNE</name>
<evidence type="ECO:0000313" key="2">
    <source>
        <dbReference type="Proteomes" id="UP000189627"/>
    </source>
</evidence>
<reference evidence="2" key="1">
    <citation type="submission" date="2017-02" db="EMBL/GenBank/DDBJ databases">
        <title>Complete genome sequence of Cupriavidus necator strain NH9, a 3-chlorobenzoate degrader.</title>
        <authorList>
            <person name="Moriuchi R."/>
            <person name="Dohra H."/>
            <person name="Ogawa N."/>
        </authorList>
    </citation>
    <scope>NUCLEOTIDE SEQUENCE [LARGE SCALE GENOMIC DNA]</scope>
    <source>
        <strain evidence="2">NH9</strain>
    </source>
</reference>
<organism evidence="1 2">
    <name type="scientific">Cupriavidus necator</name>
    <name type="common">Alcaligenes eutrophus</name>
    <name type="synonym">Ralstonia eutropha</name>
    <dbReference type="NCBI Taxonomy" id="106590"/>
    <lineage>
        <taxon>Bacteria</taxon>
        <taxon>Pseudomonadati</taxon>
        <taxon>Pseudomonadota</taxon>
        <taxon>Betaproteobacteria</taxon>
        <taxon>Burkholderiales</taxon>
        <taxon>Burkholderiaceae</taxon>
        <taxon>Cupriavidus</taxon>
    </lineage>
</organism>
<accession>A0A1U9UKN4</accession>
<dbReference type="KEGG" id="cuh:BJN34_04715"/>
<proteinExistence type="predicted"/>
<dbReference type="RefSeq" id="WP_164704816.1">
    <property type="nucleotide sequence ID" value="NZ_CP017757.2"/>
</dbReference>
<dbReference type="EMBL" id="CP017757">
    <property type="protein sequence ID" value="AQV93198.1"/>
    <property type="molecule type" value="Genomic_DNA"/>
</dbReference>